<feature type="compositionally biased region" description="Polar residues" evidence="1">
    <location>
        <begin position="148"/>
        <end position="171"/>
    </location>
</feature>
<dbReference type="STRING" id="857342.A0A2T3BC16"/>
<sequence length="554" mass="61335">MYPETSGAMTRSFSLAPGGWVGTKPGRAGETKEQDSASERKRRAECSAMGESSLPIASTSSSHHTTSISTHQAYQILEVKSLMGHVQQLSIQQDHALSLGEIVTQSINKWAINGRDVFGIKHETNIINGLGSLKQGGREFKTMFGPQENSIKTRGSSFGSDLSTLLNSSSEDTPERKHRQLSQSELVSTEYSQYGAHQQVQGRNNAVNIWYNPYIYPYGPAIDNNSASHNDNVPYFMGQNTAKLMAPIPMIGHANVVKALEDQVVVAQATFSYTFHNQVTHGGNAFVNNNIVPYQHPNLALSRPVSIHDSFKPSRALTNAPRAVSPNLIQRAQQIGVRLNANYKGDITEDLITNSLAAKDDNCALHIINIPAGATLSELLSVISEGKIFSSSMIAPIPGQWKGCAAKVVFTTRAAAQEFKDRGKKVGIWIRGERVNVFWNRNITRPQLYSDKHQSRVIQIRGPQDQLSVAQMHAFFAEKIKFELLDQKEWLVLGGMKVVELTFPSIFGQSRAAVAQFMKTVKGTPFEDIFLIQYGKDPCDPASRMVEWWEGRRF</sequence>
<feature type="region of interest" description="Disordered" evidence="1">
    <location>
        <begin position="1"/>
        <end position="65"/>
    </location>
</feature>
<evidence type="ECO:0000313" key="3">
    <source>
        <dbReference type="Proteomes" id="UP000241818"/>
    </source>
</evidence>
<accession>A0A2T3BC16</accession>
<dbReference type="InParanoid" id="A0A2T3BC16"/>
<dbReference type="GO" id="GO:0003676">
    <property type="term" value="F:nucleic acid binding"/>
    <property type="evidence" value="ECO:0007669"/>
    <property type="project" value="InterPro"/>
</dbReference>
<keyword evidence="3" id="KW-1185">Reference proteome</keyword>
<evidence type="ECO:0000256" key="1">
    <source>
        <dbReference type="SAM" id="MobiDB-lite"/>
    </source>
</evidence>
<dbReference type="OrthoDB" id="3552873at2759"/>
<dbReference type="SUPFAM" id="SSF54928">
    <property type="entry name" value="RNA-binding domain, RBD"/>
    <property type="match status" value="1"/>
</dbReference>
<feature type="compositionally biased region" description="Basic and acidic residues" evidence="1">
    <location>
        <begin position="27"/>
        <end position="45"/>
    </location>
</feature>
<dbReference type="GeneID" id="36571567"/>
<feature type="region of interest" description="Disordered" evidence="1">
    <location>
        <begin position="148"/>
        <end position="178"/>
    </location>
</feature>
<name>A0A2T3BC16_AMORE</name>
<dbReference type="Proteomes" id="UP000241818">
    <property type="component" value="Unassembled WGS sequence"/>
</dbReference>
<organism evidence="2 3">
    <name type="scientific">Amorphotheca resinae ATCC 22711</name>
    <dbReference type="NCBI Taxonomy" id="857342"/>
    <lineage>
        <taxon>Eukaryota</taxon>
        <taxon>Fungi</taxon>
        <taxon>Dikarya</taxon>
        <taxon>Ascomycota</taxon>
        <taxon>Pezizomycotina</taxon>
        <taxon>Leotiomycetes</taxon>
        <taxon>Helotiales</taxon>
        <taxon>Amorphothecaceae</taxon>
        <taxon>Amorphotheca</taxon>
    </lineage>
</organism>
<proteinExistence type="predicted"/>
<protein>
    <submittedName>
        <fullName evidence="2">Uncharacterized protein</fullName>
    </submittedName>
</protein>
<evidence type="ECO:0000313" key="2">
    <source>
        <dbReference type="EMBL" id="PSS25861.1"/>
    </source>
</evidence>
<dbReference type="AlphaFoldDB" id="A0A2T3BC16"/>
<gene>
    <name evidence="2" type="ORF">M430DRAFT_16570</name>
</gene>
<dbReference type="EMBL" id="KZ679007">
    <property type="protein sequence ID" value="PSS25861.1"/>
    <property type="molecule type" value="Genomic_DNA"/>
</dbReference>
<dbReference type="RefSeq" id="XP_024724460.1">
    <property type="nucleotide sequence ID" value="XM_024863486.1"/>
</dbReference>
<reference evidence="2 3" key="1">
    <citation type="journal article" date="2018" name="New Phytol.">
        <title>Comparative genomics and transcriptomics depict ericoid mycorrhizal fungi as versatile saprotrophs and plant mutualists.</title>
        <authorList>
            <person name="Martino E."/>
            <person name="Morin E."/>
            <person name="Grelet G.A."/>
            <person name="Kuo A."/>
            <person name="Kohler A."/>
            <person name="Daghino S."/>
            <person name="Barry K.W."/>
            <person name="Cichocki N."/>
            <person name="Clum A."/>
            <person name="Dockter R.B."/>
            <person name="Hainaut M."/>
            <person name="Kuo R.C."/>
            <person name="LaButti K."/>
            <person name="Lindahl B.D."/>
            <person name="Lindquist E.A."/>
            <person name="Lipzen A."/>
            <person name="Khouja H.R."/>
            <person name="Magnuson J."/>
            <person name="Murat C."/>
            <person name="Ohm R.A."/>
            <person name="Singer S.W."/>
            <person name="Spatafora J.W."/>
            <person name="Wang M."/>
            <person name="Veneault-Fourrey C."/>
            <person name="Henrissat B."/>
            <person name="Grigoriev I.V."/>
            <person name="Martin F.M."/>
            <person name="Perotto S."/>
        </authorList>
    </citation>
    <scope>NUCLEOTIDE SEQUENCE [LARGE SCALE GENOMIC DNA]</scope>
    <source>
        <strain evidence="2 3">ATCC 22711</strain>
    </source>
</reference>
<dbReference type="InterPro" id="IPR035979">
    <property type="entry name" value="RBD_domain_sf"/>
</dbReference>